<keyword evidence="7" id="KW-0479">Metal-binding</keyword>
<dbReference type="PIRSF" id="PIRSF000853">
    <property type="entry name" value="PPDK"/>
    <property type="match status" value="1"/>
</dbReference>
<evidence type="ECO:0000256" key="5">
    <source>
        <dbReference type="ARBA" id="ARBA00020138"/>
    </source>
</evidence>
<dbReference type="InterPro" id="IPR040442">
    <property type="entry name" value="Pyrv_kinase-like_dom_sf"/>
</dbReference>
<keyword evidence="8" id="KW-0547">Nucleotide-binding</keyword>
<proteinExistence type="inferred from homology"/>
<feature type="domain" description="Pyruvate phosphate dikinase AMP/ATP-binding" evidence="14">
    <location>
        <begin position="310"/>
        <end position="369"/>
    </location>
</feature>
<keyword evidence="11" id="KW-0460">Magnesium</keyword>
<evidence type="ECO:0000259" key="13">
    <source>
        <dbReference type="Pfam" id="PF00391"/>
    </source>
</evidence>
<evidence type="ECO:0000256" key="8">
    <source>
        <dbReference type="ARBA" id="ARBA00022741"/>
    </source>
</evidence>
<dbReference type="RefSeq" id="WP_322418452.1">
    <property type="nucleotide sequence ID" value="NZ_CP139858.1"/>
</dbReference>
<dbReference type="PROSITE" id="PS00370">
    <property type="entry name" value="PEP_ENZYMES_PHOS_SITE"/>
    <property type="match status" value="1"/>
</dbReference>
<evidence type="ECO:0000256" key="11">
    <source>
        <dbReference type="ARBA" id="ARBA00022842"/>
    </source>
</evidence>
<feature type="domain" description="PEP-utilising enzyme C-terminal" evidence="15">
    <location>
        <begin position="531"/>
        <end position="882"/>
    </location>
</feature>
<evidence type="ECO:0000256" key="3">
    <source>
        <dbReference type="ARBA" id="ARBA00007837"/>
    </source>
</evidence>
<feature type="domain" description="PEP-utilising enzyme mobile" evidence="13">
    <location>
        <begin position="436"/>
        <end position="516"/>
    </location>
</feature>
<evidence type="ECO:0000256" key="10">
    <source>
        <dbReference type="ARBA" id="ARBA00022840"/>
    </source>
</evidence>
<dbReference type="EMBL" id="CP139858">
    <property type="protein sequence ID" value="WQB97999.1"/>
    <property type="molecule type" value="Genomic_DNA"/>
</dbReference>
<dbReference type="NCBIfam" id="TIGR01828">
    <property type="entry name" value="pyru_phos_dikin"/>
    <property type="match status" value="1"/>
</dbReference>
<dbReference type="Pfam" id="PF00391">
    <property type="entry name" value="PEP-utilizers"/>
    <property type="match status" value="1"/>
</dbReference>
<dbReference type="InterPro" id="IPR000121">
    <property type="entry name" value="PEP_util_C"/>
</dbReference>
<keyword evidence="17" id="KW-1185">Reference proteome</keyword>
<dbReference type="InterPro" id="IPR036637">
    <property type="entry name" value="Phosphohistidine_dom_sf"/>
</dbReference>
<dbReference type="PROSITE" id="PS00742">
    <property type="entry name" value="PEP_ENZYMES_2"/>
    <property type="match status" value="1"/>
</dbReference>
<dbReference type="InterPro" id="IPR013815">
    <property type="entry name" value="ATP_grasp_subdomain_1"/>
</dbReference>
<dbReference type="EC" id="2.7.9.1" evidence="4 12"/>
<name>A0ABZ0VKK2_9HYPH</name>
<evidence type="ECO:0000259" key="14">
    <source>
        <dbReference type="Pfam" id="PF01326"/>
    </source>
</evidence>
<comment type="catalytic activity">
    <reaction evidence="12">
        <text>pyruvate + phosphate + ATP = phosphoenolpyruvate + AMP + diphosphate + H(+)</text>
        <dbReference type="Rhea" id="RHEA:10756"/>
        <dbReference type="ChEBI" id="CHEBI:15361"/>
        <dbReference type="ChEBI" id="CHEBI:15378"/>
        <dbReference type="ChEBI" id="CHEBI:30616"/>
        <dbReference type="ChEBI" id="CHEBI:33019"/>
        <dbReference type="ChEBI" id="CHEBI:43474"/>
        <dbReference type="ChEBI" id="CHEBI:58702"/>
        <dbReference type="ChEBI" id="CHEBI:456215"/>
        <dbReference type="EC" id="2.7.9.1"/>
    </reaction>
</comment>
<keyword evidence="10" id="KW-0067">ATP-binding</keyword>
<dbReference type="Pfam" id="PF01326">
    <property type="entry name" value="PPDK_N"/>
    <property type="match status" value="3"/>
</dbReference>
<keyword evidence="6 16" id="KW-0808">Transferase</keyword>
<evidence type="ECO:0000256" key="2">
    <source>
        <dbReference type="ARBA" id="ARBA00003144"/>
    </source>
</evidence>
<dbReference type="SUPFAM" id="SSF51621">
    <property type="entry name" value="Phosphoenolpyruvate/pyruvate domain"/>
    <property type="match status" value="1"/>
</dbReference>
<evidence type="ECO:0000256" key="1">
    <source>
        <dbReference type="ARBA" id="ARBA00001946"/>
    </source>
</evidence>
<dbReference type="InterPro" id="IPR002192">
    <property type="entry name" value="PPDK_AMP/ATP-bd"/>
</dbReference>
<protein>
    <recommendedName>
        <fullName evidence="5 12">Pyruvate, phosphate dikinase</fullName>
        <ecNumber evidence="4 12">2.7.9.1</ecNumber>
    </recommendedName>
</protein>
<dbReference type="Gene3D" id="3.30.1490.20">
    <property type="entry name" value="ATP-grasp fold, A domain"/>
    <property type="match status" value="1"/>
</dbReference>
<dbReference type="NCBIfam" id="NF004531">
    <property type="entry name" value="PRK05878.1"/>
    <property type="match status" value="1"/>
</dbReference>
<evidence type="ECO:0000256" key="6">
    <source>
        <dbReference type="ARBA" id="ARBA00022679"/>
    </source>
</evidence>
<dbReference type="PANTHER" id="PTHR22931:SF9">
    <property type="entry name" value="PYRUVATE, PHOSPHATE DIKINASE 1, CHLOROPLASTIC"/>
    <property type="match status" value="1"/>
</dbReference>
<gene>
    <name evidence="16" type="primary">ppdK</name>
    <name evidence="16" type="ORF">U0R22_002141</name>
</gene>
<organism evidence="16 17">
    <name type="scientific">Mesorhizobium huakuii</name>
    <dbReference type="NCBI Taxonomy" id="28104"/>
    <lineage>
        <taxon>Bacteria</taxon>
        <taxon>Pseudomonadati</taxon>
        <taxon>Pseudomonadota</taxon>
        <taxon>Alphaproteobacteria</taxon>
        <taxon>Hyphomicrobiales</taxon>
        <taxon>Phyllobacteriaceae</taxon>
        <taxon>Mesorhizobium</taxon>
    </lineage>
</organism>
<keyword evidence="9" id="KW-0418">Kinase</keyword>
<sequence>MTKWVFTFGDGAAEGRAGDKNLLGGKGANLAEMCSLGLPVPPGFTITTEVCNAYYANGRAYPAGLEADVAVALDHIGRLTSRRFGDPSKLLLVSVRSGARASMPGMMDTVLNLGLNDETVEALATDSGDARFAYDSYRRFIQMYSDVVMGLDHEVFEEILEDQKASLGHELDTELTAIEWQGVIALYKAKVEEELGRPFPQDPQEQLWGAIGAVFSSWMNNRAITYRRLHDIPESWGTAVNVQAMVFGNMGETSATGVAFTRNPSTGEKQLYGEFLVNAQGEDVVAGIRTPQNITEAARIAAGSDKPSLQKLMPDAFQSFVTISDSLEKHYRDMQDLEFTIERGKLWMLQTRSGKRTAKAALKIAVEMARDGLITKEEAVARIDPASLDQLLHPTIDPKAARDVIGVGLPASPGAATGEIVFSSGDAEDLKAQGRKAILVRIETSPEDIHGMHAAEGILTTRGGMTSHAAVVARGMGKPCVSGAGSLRVDYKAGTLLSMGQTFRKGDIITIDGGNGQVLKGAVAMLQPELSGDFAAIMEWADAVRRMKVRTNAETPLDARMARSFGAEGIGLCRTEHMFFDGDRIVAMREMILADTEKDRRIALAKLLPMQRSDFLELFEIMAGLPVTIRLLDPPLHEFLPKTEAEIAEVAAVMNVSPDRLRQRTEALHEFNPMLGHRGCRLAVSYPEIAEMQARAIFEAAVEAGQKAGALVVPEIMVPLVGLVKELDYVKARIDAVAKSVMEESGVKIDYLTGTMIELPRAAIRAHVIAQSAEFFSFGTNDLTQTTFGISRDDAASFLETYRQKGIIEQDPFVSLDIDGVGELVRMAAQKGRATRPEIKLGICGEHGGDPASIRFCEEVGLDYVSCSPYRVPIARLAAAQAAIQVAKAGRG</sequence>
<accession>A0ABZ0VKK2</accession>
<feature type="domain" description="Pyruvate phosphate dikinase AMP/ATP-binding" evidence="14">
    <location>
        <begin position="21"/>
        <end position="57"/>
    </location>
</feature>
<dbReference type="SUPFAM" id="SSF56059">
    <property type="entry name" value="Glutathione synthetase ATP-binding domain-like"/>
    <property type="match status" value="1"/>
</dbReference>
<evidence type="ECO:0000313" key="17">
    <source>
        <dbReference type="Proteomes" id="UP001322481"/>
    </source>
</evidence>
<comment type="cofactor">
    <cofactor evidence="1 12">
        <name>Mg(2+)</name>
        <dbReference type="ChEBI" id="CHEBI:18420"/>
    </cofactor>
</comment>
<dbReference type="Gene3D" id="3.20.20.60">
    <property type="entry name" value="Phosphoenolpyruvate-binding domains"/>
    <property type="match status" value="1"/>
</dbReference>
<dbReference type="GO" id="GO:0050242">
    <property type="term" value="F:pyruvate, phosphate dikinase activity"/>
    <property type="evidence" value="ECO:0007669"/>
    <property type="project" value="UniProtKB-EC"/>
</dbReference>
<dbReference type="Gene3D" id="3.50.30.10">
    <property type="entry name" value="Phosphohistidine domain"/>
    <property type="match status" value="1"/>
</dbReference>
<feature type="domain" description="Pyruvate phosphate dikinase AMP/ATP-binding" evidence="14">
    <location>
        <begin position="67"/>
        <end position="295"/>
    </location>
</feature>
<comment type="function">
    <text evidence="2">Catalyzes the reversible phosphorylation of pyruvate and phosphate.</text>
</comment>
<dbReference type="SUPFAM" id="SSF52009">
    <property type="entry name" value="Phosphohistidine domain"/>
    <property type="match status" value="1"/>
</dbReference>
<evidence type="ECO:0000313" key="16">
    <source>
        <dbReference type="EMBL" id="WQB97999.1"/>
    </source>
</evidence>
<dbReference type="Gene3D" id="1.20.80.30">
    <property type="match status" value="1"/>
</dbReference>
<evidence type="ECO:0000259" key="15">
    <source>
        <dbReference type="Pfam" id="PF02896"/>
    </source>
</evidence>
<evidence type="ECO:0000256" key="4">
    <source>
        <dbReference type="ARBA" id="ARBA00011994"/>
    </source>
</evidence>
<evidence type="ECO:0000256" key="9">
    <source>
        <dbReference type="ARBA" id="ARBA00022777"/>
    </source>
</evidence>
<dbReference type="InterPro" id="IPR008279">
    <property type="entry name" value="PEP-util_enz_mobile_dom"/>
</dbReference>
<dbReference type="InterPro" id="IPR010121">
    <property type="entry name" value="Pyruvate_phosphate_dikinase"/>
</dbReference>
<dbReference type="InterPro" id="IPR018274">
    <property type="entry name" value="PEP_util_AS"/>
</dbReference>
<dbReference type="PANTHER" id="PTHR22931">
    <property type="entry name" value="PHOSPHOENOLPYRUVATE DIKINASE-RELATED"/>
    <property type="match status" value="1"/>
</dbReference>
<dbReference type="Gene3D" id="1.10.189.10">
    <property type="entry name" value="Pyruvate Phosphate Dikinase, domain 2"/>
    <property type="match status" value="1"/>
</dbReference>
<evidence type="ECO:0000256" key="7">
    <source>
        <dbReference type="ARBA" id="ARBA00022723"/>
    </source>
</evidence>
<comment type="similarity">
    <text evidence="3 12">Belongs to the PEP-utilizing enzyme family.</text>
</comment>
<dbReference type="Proteomes" id="UP001322481">
    <property type="component" value="Chromosome"/>
</dbReference>
<dbReference type="InterPro" id="IPR015813">
    <property type="entry name" value="Pyrv/PenolPyrv_kinase-like_dom"/>
</dbReference>
<keyword evidence="16" id="KW-0670">Pyruvate</keyword>
<dbReference type="InterPro" id="IPR023151">
    <property type="entry name" value="PEP_util_CS"/>
</dbReference>
<dbReference type="Gene3D" id="3.30.470.20">
    <property type="entry name" value="ATP-grasp fold, B domain"/>
    <property type="match status" value="1"/>
</dbReference>
<evidence type="ECO:0000256" key="12">
    <source>
        <dbReference type="PIRNR" id="PIRNR000853"/>
    </source>
</evidence>
<dbReference type="Pfam" id="PF02896">
    <property type="entry name" value="PEP-utilizers_C"/>
    <property type="match status" value="1"/>
</dbReference>
<reference evidence="16 17" key="1">
    <citation type="submission" date="2023-11" db="EMBL/GenBank/DDBJ databases">
        <authorList>
            <person name="Panchal A.K."/>
            <person name="Meaney J.S."/>
            <person name="Karas B.J."/>
            <person name="diCenzo G.C."/>
        </authorList>
    </citation>
    <scope>NUCLEOTIDE SEQUENCE [LARGE SCALE GENOMIC DNA]</scope>
    <source>
        <strain evidence="16 17">NZP2235</strain>
    </source>
</reference>